<sequence length="323" mass="36174">MAGSMRFFIYGLAFSCTTVLFWGLIPIALKVSGGFADPITLTWLRFAVSGVIVLGWQRVHGRLHEFRHLSKQEWFRLGLAGVFLIINYTCFAWGVTYLRPEAAQLGMQVAPLFLALGGMFFLREKIAPLQWVCFTLLLVGLMVFFHPVFNRDYQGNLDQLMTGFMIILVSAICWSAYALAQKSLFAKLDSSNILLGIYLFATVVMLPATHPSQLLTMNMTEVWIALFCCLNTVIAYGSFAQALRYWETVQVSAVITLTPVMAFILTELCVAFGWWSDIITPSHADTLSLMGMALVILSAIGIQVVSVMVIRREKRRIEVQSAI</sequence>
<feature type="domain" description="EamA" evidence="2">
    <location>
        <begin position="162"/>
        <end position="268"/>
    </location>
</feature>
<keyword evidence="1" id="KW-1133">Transmembrane helix</keyword>
<feature type="transmembrane region" description="Helical" evidence="1">
    <location>
        <begin position="287"/>
        <end position="310"/>
    </location>
</feature>
<evidence type="ECO:0000256" key="1">
    <source>
        <dbReference type="SAM" id="Phobius"/>
    </source>
</evidence>
<evidence type="ECO:0000313" key="4">
    <source>
        <dbReference type="Proteomes" id="UP000281112"/>
    </source>
</evidence>
<feature type="transmembrane region" description="Helical" evidence="1">
    <location>
        <begin position="35"/>
        <end position="56"/>
    </location>
</feature>
<dbReference type="RefSeq" id="WP_124935774.1">
    <property type="nucleotide sequence ID" value="NZ_RJVQ01000001.1"/>
</dbReference>
<feature type="transmembrane region" description="Helical" evidence="1">
    <location>
        <begin position="102"/>
        <end position="122"/>
    </location>
</feature>
<keyword evidence="4" id="KW-1185">Reference proteome</keyword>
<gene>
    <name evidence="3" type="ORF">EES38_03540</name>
</gene>
<organism evidence="3 4">
    <name type="scientific">Vibrio viridaestus</name>
    <dbReference type="NCBI Taxonomy" id="2487322"/>
    <lineage>
        <taxon>Bacteria</taxon>
        <taxon>Pseudomonadati</taxon>
        <taxon>Pseudomonadota</taxon>
        <taxon>Gammaproteobacteria</taxon>
        <taxon>Vibrionales</taxon>
        <taxon>Vibrionaceae</taxon>
        <taxon>Vibrio</taxon>
    </lineage>
</organism>
<keyword evidence="1" id="KW-0812">Transmembrane</keyword>
<feature type="transmembrane region" description="Helical" evidence="1">
    <location>
        <begin position="222"/>
        <end position="239"/>
    </location>
</feature>
<accession>A0A3N9TLF6</accession>
<evidence type="ECO:0000259" key="2">
    <source>
        <dbReference type="Pfam" id="PF00892"/>
    </source>
</evidence>
<feature type="transmembrane region" description="Helical" evidence="1">
    <location>
        <begin position="129"/>
        <end position="149"/>
    </location>
</feature>
<feature type="transmembrane region" description="Helical" evidence="1">
    <location>
        <begin position="251"/>
        <end position="275"/>
    </location>
</feature>
<keyword evidence="1" id="KW-0472">Membrane</keyword>
<dbReference type="EMBL" id="RJVQ01000001">
    <property type="protein sequence ID" value="RQW65120.1"/>
    <property type="molecule type" value="Genomic_DNA"/>
</dbReference>
<feature type="transmembrane region" description="Helical" evidence="1">
    <location>
        <begin position="7"/>
        <end position="29"/>
    </location>
</feature>
<reference evidence="3 4" key="1">
    <citation type="submission" date="2018-11" db="EMBL/GenBank/DDBJ databases">
        <title>Vibrio LJC006 sp. nov., isolated from seawater during the bloom of the enteromorpha.</title>
        <authorList>
            <person name="Liang J."/>
        </authorList>
    </citation>
    <scope>NUCLEOTIDE SEQUENCE [LARGE SCALE GENOMIC DNA]</scope>
    <source>
        <strain evidence="3 4">LJC006</strain>
    </source>
</reference>
<name>A0A3N9TLF6_9VIBR</name>
<comment type="caution">
    <text evidence="3">The sequence shown here is derived from an EMBL/GenBank/DDBJ whole genome shotgun (WGS) entry which is preliminary data.</text>
</comment>
<feature type="domain" description="EamA" evidence="2">
    <location>
        <begin position="11"/>
        <end position="144"/>
    </location>
</feature>
<dbReference type="PANTHER" id="PTHR22911">
    <property type="entry name" value="ACYL-MALONYL CONDENSING ENZYME-RELATED"/>
    <property type="match status" value="1"/>
</dbReference>
<feature type="transmembrane region" description="Helical" evidence="1">
    <location>
        <begin position="161"/>
        <end position="180"/>
    </location>
</feature>
<feature type="transmembrane region" description="Helical" evidence="1">
    <location>
        <begin position="192"/>
        <end position="210"/>
    </location>
</feature>
<dbReference type="GO" id="GO:0016020">
    <property type="term" value="C:membrane"/>
    <property type="evidence" value="ECO:0007669"/>
    <property type="project" value="InterPro"/>
</dbReference>
<dbReference type="PANTHER" id="PTHR22911:SF134">
    <property type="entry name" value="DMT FAMILY TRANSPORTER"/>
    <property type="match status" value="1"/>
</dbReference>
<dbReference type="OrthoDB" id="8479066at2"/>
<evidence type="ECO:0000313" key="3">
    <source>
        <dbReference type="EMBL" id="RQW65120.1"/>
    </source>
</evidence>
<dbReference type="Proteomes" id="UP000281112">
    <property type="component" value="Unassembled WGS sequence"/>
</dbReference>
<dbReference type="Pfam" id="PF00892">
    <property type="entry name" value="EamA"/>
    <property type="match status" value="2"/>
</dbReference>
<feature type="transmembrane region" description="Helical" evidence="1">
    <location>
        <begin position="77"/>
        <end position="96"/>
    </location>
</feature>
<dbReference type="SUPFAM" id="SSF103481">
    <property type="entry name" value="Multidrug resistance efflux transporter EmrE"/>
    <property type="match status" value="1"/>
</dbReference>
<dbReference type="AlphaFoldDB" id="A0A3N9TLF6"/>
<protein>
    <submittedName>
        <fullName evidence="3">DMT family transporter</fullName>
    </submittedName>
</protein>
<dbReference type="InterPro" id="IPR000620">
    <property type="entry name" value="EamA_dom"/>
</dbReference>
<proteinExistence type="predicted"/>
<dbReference type="InterPro" id="IPR037185">
    <property type="entry name" value="EmrE-like"/>
</dbReference>